<evidence type="ECO:0000256" key="1">
    <source>
        <dbReference type="ARBA" id="ARBA00008361"/>
    </source>
</evidence>
<dbReference type="GeneID" id="101591655"/>
<keyword evidence="12" id="KW-1185">Reference proteome</keyword>
<dbReference type="FunFam" id="3.40.50.150:FF:000154">
    <property type="entry name" value="Probable tRNA methyltransferase 9B"/>
    <property type="match status" value="1"/>
</dbReference>
<keyword evidence="4" id="KW-0808">Transferase</keyword>
<evidence type="ECO:0000256" key="5">
    <source>
        <dbReference type="ARBA" id="ARBA00022691"/>
    </source>
</evidence>
<dbReference type="Pfam" id="PF08241">
    <property type="entry name" value="Methyltransf_11"/>
    <property type="match status" value="1"/>
</dbReference>
<evidence type="ECO:0000313" key="15">
    <source>
        <dbReference type="RefSeq" id="XP_023573327.1"/>
    </source>
</evidence>
<dbReference type="InterPro" id="IPR013216">
    <property type="entry name" value="Methyltransf_11"/>
</dbReference>
<dbReference type="GO" id="GO:0005737">
    <property type="term" value="C:cytoplasm"/>
    <property type="evidence" value="ECO:0007669"/>
    <property type="project" value="TreeGrafter"/>
</dbReference>
<keyword evidence="3" id="KW-0489">Methyltransferase</keyword>
<dbReference type="RefSeq" id="XP_023573327.1">
    <property type="nucleotide sequence ID" value="XM_023717559.1"/>
</dbReference>
<keyword evidence="2" id="KW-0597">Phosphoprotein</keyword>
<dbReference type="GO" id="GO:0030488">
    <property type="term" value="P:tRNA methylation"/>
    <property type="evidence" value="ECO:0007669"/>
    <property type="project" value="TreeGrafter"/>
</dbReference>
<keyword evidence="5" id="KW-0949">S-adenosyl-L-methionine</keyword>
<comment type="similarity">
    <text evidence="1">Belongs to the methyltransferase superfamily.</text>
</comment>
<evidence type="ECO:0000256" key="6">
    <source>
        <dbReference type="ARBA" id="ARBA00022694"/>
    </source>
</evidence>
<dbReference type="PANTHER" id="PTHR13069:SF36">
    <property type="entry name" value="TRNA METHYLTRANSFERASE 9B-RELATED"/>
    <property type="match status" value="1"/>
</dbReference>
<accession>A0A6P3FB16</accession>
<evidence type="ECO:0000256" key="2">
    <source>
        <dbReference type="ARBA" id="ARBA00022553"/>
    </source>
</evidence>
<dbReference type="GO" id="GO:0008757">
    <property type="term" value="F:S-adenosylmethionine-dependent methyltransferase activity"/>
    <property type="evidence" value="ECO:0007669"/>
    <property type="project" value="InterPro"/>
</dbReference>
<dbReference type="CDD" id="cd02440">
    <property type="entry name" value="AdoMet_MTases"/>
    <property type="match status" value="1"/>
</dbReference>
<dbReference type="PANTHER" id="PTHR13069">
    <property type="entry name" value="ALKYLATED DNA REPAIR PROTEIN ALKB HOMOLOG 8"/>
    <property type="match status" value="1"/>
</dbReference>
<dbReference type="GO" id="GO:0002098">
    <property type="term" value="P:tRNA wobble uridine modification"/>
    <property type="evidence" value="ECO:0007669"/>
    <property type="project" value="TreeGrafter"/>
</dbReference>
<evidence type="ECO:0000313" key="14">
    <source>
        <dbReference type="RefSeq" id="XP_023573326.1"/>
    </source>
</evidence>
<reference evidence="13 14" key="1">
    <citation type="submission" date="2025-04" db="UniProtKB">
        <authorList>
            <consortium name="RefSeq"/>
        </authorList>
    </citation>
    <scope>IDENTIFICATION</scope>
</reference>
<evidence type="ECO:0000256" key="8">
    <source>
        <dbReference type="ARBA" id="ARBA00071880"/>
    </source>
</evidence>
<dbReference type="OMA" id="HGNWCIV"/>
<sequence length="451" mass="51074">MDPEAARLEKQHVHDVYKSTAPYFSDLQSKAWPRVRQFLQDQKPGSLIADIGCGTGKYLKVNSQVHILGCDYCGPLVEIARNRGCEVMVCDNLNLPFRDQGFDAIISIGVIHHFSTKQRRIRAIKEMARVLVPGGQLMIYVWAMEQKNRHFEKPDVLVPWNRAFCSQLLSESSQSRRQRQCGSPEESHPYHAPCSECSCSVCFKERCNSKRSHSLDYEPVRTRTCCGSILKEGEEENGFYNTLEKSFRSWFFSRSLDESTLRKQIESVRPLRNTEGWVSGTVSTQPSRLTSLDLEHQEPFSTNGPSLDEEVFLETTQKHLQWLRAPGTSKHLNADQGENRRNGGKTLLPRTNSGESCVQSGALEKSYPCDSKILRRISAVSSTDSNPDNTIAVDKEQPNVVDSRAFMRYYHVFREGELCGLLQENVAELHILSSGNDHGNWCIVAEKKGKP</sequence>
<dbReference type="AlphaFoldDB" id="A0A6P3FB16"/>
<proteinExistence type="inferred from homology"/>
<evidence type="ECO:0000259" key="11">
    <source>
        <dbReference type="Pfam" id="PF08241"/>
    </source>
</evidence>
<evidence type="ECO:0000256" key="7">
    <source>
        <dbReference type="ARBA" id="ARBA00057565"/>
    </source>
</evidence>
<feature type="domain" description="Methyltransferase type 11" evidence="11">
    <location>
        <begin position="50"/>
        <end position="139"/>
    </location>
</feature>
<evidence type="ECO:0000313" key="12">
    <source>
        <dbReference type="Proteomes" id="UP000515203"/>
    </source>
</evidence>
<dbReference type="GO" id="GO:0005634">
    <property type="term" value="C:nucleus"/>
    <property type="evidence" value="ECO:0007669"/>
    <property type="project" value="TreeGrafter"/>
</dbReference>
<gene>
    <name evidence="13 14 15" type="primary">Trmt9b</name>
</gene>
<protein>
    <recommendedName>
        <fullName evidence="8">Probable tRNA methyltransferase 9B</fullName>
    </recommendedName>
    <alternativeName>
        <fullName evidence="9">Probable tRNA methyltransferase 9-like protein</fullName>
    </alternativeName>
</protein>
<dbReference type="GO" id="GO:0000049">
    <property type="term" value="F:tRNA binding"/>
    <property type="evidence" value="ECO:0007669"/>
    <property type="project" value="TreeGrafter"/>
</dbReference>
<dbReference type="Proteomes" id="UP000515203">
    <property type="component" value="Unplaced"/>
</dbReference>
<keyword evidence="6" id="KW-0819">tRNA processing</keyword>
<evidence type="ECO:0000256" key="10">
    <source>
        <dbReference type="SAM" id="MobiDB-lite"/>
    </source>
</evidence>
<dbReference type="SUPFAM" id="SSF53335">
    <property type="entry name" value="S-adenosyl-L-methionine-dependent methyltransferases"/>
    <property type="match status" value="1"/>
</dbReference>
<evidence type="ECO:0000256" key="9">
    <source>
        <dbReference type="ARBA" id="ARBA00083167"/>
    </source>
</evidence>
<organism evidence="12 13">
    <name type="scientific">Octodon degus</name>
    <name type="common">Degu</name>
    <name type="synonym">Sciurus degus</name>
    <dbReference type="NCBI Taxonomy" id="10160"/>
    <lineage>
        <taxon>Eukaryota</taxon>
        <taxon>Metazoa</taxon>
        <taxon>Chordata</taxon>
        <taxon>Craniata</taxon>
        <taxon>Vertebrata</taxon>
        <taxon>Euteleostomi</taxon>
        <taxon>Mammalia</taxon>
        <taxon>Eutheria</taxon>
        <taxon>Euarchontoglires</taxon>
        <taxon>Glires</taxon>
        <taxon>Rodentia</taxon>
        <taxon>Hystricomorpha</taxon>
        <taxon>Octodontidae</taxon>
        <taxon>Octodon</taxon>
    </lineage>
</organism>
<feature type="region of interest" description="Disordered" evidence="10">
    <location>
        <begin position="326"/>
        <end position="356"/>
    </location>
</feature>
<comment type="function">
    <text evidence="7">May modify wobble uridines in specific arginine and glutamic acid tRNAs. Acts as a tumor suppressor by promoting the expression of LIN9.</text>
</comment>
<dbReference type="RefSeq" id="XP_023573326.1">
    <property type="nucleotide sequence ID" value="XM_023717558.1"/>
</dbReference>
<evidence type="ECO:0000256" key="3">
    <source>
        <dbReference type="ARBA" id="ARBA00022603"/>
    </source>
</evidence>
<dbReference type="InterPro" id="IPR051422">
    <property type="entry name" value="AlkB_tRNA_MeTrf/Diox"/>
</dbReference>
<name>A0A6P3FB16_OCTDE</name>
<dbReference type="GeneTree" id="ENSGT00940000160373"/>
<dbReference type="GO" id="GO:0106335">
    <property type="term" value="F:tRNA (5-carboxymethyluridine(34)-5-O)-methyltransferase activity"/>
    <property type="evidence" value="ECO:0007669"/>
    <property type="project" value="TreeGrafter"/>
</dbReference>
<evidence type="ECO:0000313" key="13">
    <source>
        <dbReference type="RefSeq" id="XP_004633398.1"/>
    </source>
</evidence>
<dbReference type="InterPro" id="IPR029063">
    <property type="entry name" value="SAM-dependent_MTases_sf"/>
</dbReference>
<dbReference type="RefSeq" id="XP_004633398.1">
    <property type="nucleotide sequence ID" value="XM_004633341.2"/>
</dbReference>
<dbReference type="Gene3D" id="3.40.50.150">
    <property type="entry name" value="Vaccinia Virus protein VP39"/>
    <property type="match status" value="2"/>
</dbReference>
<evidence type="ECO:0000256" key="4">
    <source>
        <dbReference type="ARBA" id="ARBA00022679"/>
    </source>
</evidence>
<dbReference type="OrthoDB" id="271595at2759"/>
<dbReference type="CTD" id="57604"/>